<organism evidence="4">
    <name type="scientific">Bracon brevicornis</name>
    <dbReference type="NCBI Taxonomy" id="1563983"/>
    <lineage>
        <taxon>Eukaryota</taxon>
        <taxon>Metazoa</taxon>
        <taxon>Ecdysozoa</taxon>
        <taxon>Arthropoda</taxon>
        <taxon>Hexapoda</taxon>
        <taxon>Insecta</taxon>
        <taxon>Pterygota</taxon>
        <taxon>Neoptera</taxon>
        <taxon>Endopterygota</taxon>
        <taxon>Hymenoptera</taxon>
        <taxon>Apocrita</taxon>
        <taxon>Ichneumonoidea</taxon>
        <taxon>Braconidae</taxon>
        <taxon>Braconinae</taxon>
        <taxon>Bracon</taxon>
    </lineage>
</organism>
<dbReference type="EMBL" id="CADCXW020000343">
    <property type="protein sequence ID" value="CAD1575499.1"/>
    <property type="molecule type" value="Genomic_DNA"/>
</dbReference>
<dbReference type="InterPro" id="IPR013788">
    <property type="entry name" value="Hemocyanin/hexamerin"/>
</dbReference>
<feature type="domain" description="Hemocyanin C-terminal" evidence="3">
    <location>
        <begin position="200"/>
        <end position="392"/>
    </location>
</feature>
<dbReference type="GO" id="GO:0005615">
    <property type="term" value="C:extracellular space"/>
    <property type="evidence" value="ECO:0007669"/>
    <property type="project" value="UniProtKB-ARBA"/>
</dbReference>
<evidence type="ECO:0000259" key="3">
    <source>
        <dbReference type="Pfam" id="PF03723"/>
    </source>
</evidence>
<feature type="domain" description="Hemocyanin middle" evidence="2">
    <location>
        <begin position="8"/>
        <end position="190"/>
    </location>
</feature>
<dbReference type="Pfam" id="PF00372">
    <property type="entry name" value="Hemocyanin_M"/>
    <property type="match status" value="1"/>
</dbReference>
<dbReference type="PANTHER" id="PTHR11511">
    <property type="entry name" value="LARVAL STORAGE PROTEIN/PHENOLOXIDASE"/>
    <property type="match status" value="1"/>
</dbReference>
<dbReference type="PANTHER" id="PTHR11511:SF5">
    <property type="entry name" value="FAT-BODY PROTEIN 1-RELATED"/>
    <property type="match status" value="1"/>
</dbReference>
<dbReference type="GO" id="GO:0045735">
    <property type="term" value="F:nutrient reservoir activity"/>
    <property type="evidence" value="ECO:0007669"/>
    <property type="project" value="UniProtKB-KW"/>
</dbReference>
<dbReference type="InterPro" id="IPR000896">
    <property type="entry name" value="Hemocyanin/hexamerin_mid_dom"/>
</dbReference>
<keyword evidence="1" id="KW-0758">Storage protein</keyword>
<dbReference type="InterPro" id="IPR037020">
    <property type="entry name" value="Hemocyanin_C_sf"/>
</dbReference>
<evidence type="ECO:0000256" key="1">
    <source>
        <dbReference type="ARBA" id="ARBA00022761"/>
    </source>
</evidence>
<dbReference type="Pfam" id="PF03723">
    <property type="entry name" value="Hemocyanin_C"/>
    <property type="match status" value="1"/>
</dbReference>
<dbReference type="InterPro" id="IPR008922">
    <property type="entry name" value="Di-copper_centre_dom_sf"/>
</dbReference>
<evidence type="ECO:0000313" key="4">
    <source>
        <dbReference type="EMBL" id="CAD1575499.1"/>
    </source>
</evidence>
<proteinExistence type="predicted"/>
<protein>
    <submittedName>
        <fullName evidence="4">Uncharacterized protein</fullName>
    </submittedName>
</protein>
<gene>
    <name evidence="4" type="ORF">BBRV_LOCUS106263</name>
</gene>
<dbReference type="InterPro" id="IPR014756">
    <property type="entry name" value="Ig_E-set"/>
</dbReference>
<dbReference type="SUPFAM" id="SSF81296">
    <property type="entry name" value="E set domains"/>
    <property type="match status" value="2"/>
</dbReference>
<sequence>MFHHHVTHEQTAEHHIGRGAIYYYLHKQLLAYYNLARLSHHLHPIEDIHYEHPEVYYKPHLYHINGLPYPGRDHEVHFHHRPELVRQVHAFETRLREAIDSGAVLTPQQQFLSLYQPQGLNILGELIEGVGKTVNPRYYGSLQAAARNLLGNAPEFHSIWEYSPAVLDLHESAVRDPAFYKLYHRIMKLFHAYHDSLPAYQYNDVVLHGVKVDDVVFPHLYTYFEKYLVNIDNVVPHHYQDGHMDDVHVKAEVPRLNHKPYEYKIHVTAEHPIENAVVRVYLGPKYGFDGKVIDINQHRHNFVELDQFVYHLQQGKNVIVRDSQHAPHLSYDYPTIHHMKADIESALRSQNPYYVHEPHQIFGFPARLSIPKGHQSGFPYQIFVVIHAAQPVNFDYHPIVPVDYQHYHQACYHVVPEQQYPQHVQEHYEGVHPVVDVVPEHYQTEFYGQDLEKLKHYYGHYLYRQYHYIPEFEHHGYYYPGQYYGQVPQTVYPHQIPVTGYHHHVPYVQQHSVHHTKQPIGEHKVYQQVPQTPYVYQGVQGVEGYDHYKHNAEYLQQYHQDQHISHVIGGYVSLDNKPLGWPLDRHLARSILYAPNVFMTETVVYHEDVYVHEHMH</sequence>
<dbReference type="Gene3D" id="1.10.1280.10">
    <property type="entry name" value="Di-copper center containing domain from catechol oxidase"/>
    <property type="match status" value="1"/>
</dbReference>
<reference evidence="4" key="1">
    <citation type="submission" date="2020-07" db="EMBL/GenBank/DDBJ databases">
        <authorList>
            <person name="Ferguson B K."/>
        </authorList>
    </citation>
    <scope>NUCLEOTIDE SEQUENCE</scope>
    <source>
        <strain evidence="4">L06</strain>
    </source>
</reference>
<dbReference type="Gene3D" id="2.60.40.1520">
    <property type="entry name" value="Hemocyanin, C-terminal domain"/>
    <property type="match status" value="2"/>
</dbReference>
<dbReference type="InterPro" id="IPR005203">
    <property type="entry name" value="Hemocyanin_C"/>
</dbReference>
<name>A0A6V7LHE6_9HYME</name>
<dbReference type="SUPFAM" id="SSF48056">
    <property type="entry name" value="Di-copper centre-containing domain"/>
    <property type="match status" value="1"/>
</dbReference>
<dbReference type="AlphaFoldDB" id="A0A6V7LHE6"/>
<evidence type="ECO:0000259" key="2">
    <source>
        <dbReference type="Pfam" id="PF00372"/>
    </source>
</evidence>
<accession>A0A6V7LHE6</accession>